<organism evidence="2">
    <name type="scientific">bioreactor metagenome</name>
    <dbReference type="NCBI Taxonomy" id="1076179"/>
    <lineage>
        <taxon>unclassified sequences</taxon>
        <taxon>metagenomes</taxon>
        <taxon>ecological metagenomes</taxon>
    </lineage>
</organism>
<dbReference type="InterPro" id="IPR025139">
    <property type="entry name" value="DUF4062"/>
</dbReference>
<reference evidence="2" key="1">
    <citation type="submission" date="2019-08" db="EMBL/GenBank/DDBJ databases">
        <authorList>
            <person name="Kucharzyk K."/>
            <person name="Murdoch R.W."/>
            <person name="Higgins S."/>
            <person name="Loffler F."/>
        </authorList>
    </citation>
    <scope>NUCLEOTIDE SEQUENCE</scope>
</reference>
<gene>
    <name evidence="2" type="ORF">SDC9_60685</name>
</gene>
<dbReference type="AlphaFoldDB" id="A0A644XJC6"/>
<dbReference type="EMBL" id="VSSQ01002260">
    <property type="protein sequence ID" value="MPM14323.1"/>
    <property type="molecule type" value="Genomic_DNA"/>
</dbReference>
<sequence>MNRERDKLRIMVSSTVYGIEELLDRVYTLLTSFGYEVWMSHKGTVPVFSNRTAFGNCLQAVKDCDLFLGIITPNYGSGQDPKDSSSLSITHQEILKAIELNKPRWLLAHDNVVFARSLLNNLGYKGRAGRADLRLKKNQIFTDLRIIDLYEDATIDHESPETVPLDERKGNWVQKYHSNNDGSIFIGSQFFRYQEVEEFIKENFQNGEPLQKNGGAS</sequence>
<protein>
    <recommendedName>
        <fullName evidence="1">DUF4062 domain-containing protein</fullName>
    </recommendedName>
</protein>
<comment type="caution">
    <text evidence="2">The sequence shown here is derived from an EMBL/GenBank/DDBJ whole genome shotgun (WGS) entry which is preliminary data.</text>
</comment>
<proteinExistence type="predicted"/>
<name>A0A644XJC6_9ZZZZ</name>
<feature type="domain" description="DUF4062" evidence="1">
    <location>
        <begin position="9"/>
        <end position="97"/>
    </location>
</feature>
<dbReference type="Pfam" id="PF13271">
    <property type="entry name" value="DUF4062"/>
    <property type="match status" value="1"/>
</dbReference>
<evidence type="ECO:0000259" key="1">
    <source>
        <dbReference type="Pfam" id="PF13271"/>
    </source>
</evidence>
<accession>A0A644XJC6</accession>
<evidence type="ECO:0000313" key="2">
    <source>
        <dbReference type="EMBL" id="MPM14323.1"/>
    </source>
</evidence>